<dbReference type="EMBL" id="BAABFX010000015">
    <property type="protein sequence ID" value="GAA4390758.1"/>
    <property type="molecule type" value="Genomic_DNA"/>
</dbReference>
<name>A0ABP8JH25_9MICO</name>
<feature type="region of interest" description="Disordered" evidence="1">
    <location>
        <begin position="674"/>
        <end position="693"/>
    </location>
</feature>
<organism evidence="2 3">
    <name type="scientific">Ornithinibacter aureus</name>
    <dbReference type="NCBI Taxonomy" id="622664"/>
    <lineage>
        <taxon>Bacteria</taxon>
        <taxon>Bacillati</taxon>
        <taxon>Actinomycetota</taxon>
        <taxon>Actinomycetes</taxon>
        <taxon>Micrococcales</taxon>
        <taxon>Intrasporangiaceae</taxon>
        <taxon>Ornithinibacter</taxon>
    </lineage>
</organism>
<evidence type="ECO:0000313" key="3">
    <source>
        <dbReference type="Proteomes" id="UP001500390"/>
    </source>
</evidence>
<comment type="caution">
    <text evidence="2">The sequence shown here is derived from an EMBL/GenBank/DDBJ whole genome shotgun (WGS) entry which is preliminary data.</text>
</comment>
<feature type="region of interest" description="Disordered" evidence="1">
    <location>
        <begin position="198"/>
        <end position="225"/>
    </location>
</feature>
<evidence type="ECO:0000313" key="2">
    <source>
        <dbReference type="EMBL" id="GAA4390758.1"/>
    </source>
</evidence>
<reference evidence="3" key="1">
    <citation type="journal article" date="2019" name="Int. J. Syst. Evol. Microbiol.">
        <title>The Global Catalogue of Microorganisms (GCM) 10K type strain sequencing project: providing services to taxonomists for standard genome sequencing and annotation.</title>
        <authorList>
            <consortium name="The Broad Institute Genomics Platform"/>
            <consortium name="The Broad Institute Genome Sequencing Center for Infectious Disease"/>
            <person name="Wu L."/>
            <person name="Ma J."/>
        </authorList>
    </citation>
    <scope>NUCLEOTIDE SEQUENCE [LARGE SCALE GENOMIC DNA]</scope>
    <source>
        <strain evidence="3">JCM 17738</strain>
    </source>
</reference>
<proteinExistence type="predicted"/>
<dbReference type="RefSeq" id="WP_159899972.1">
    <property type="nucleotide sequence ID" value="NZ_BAABFX010000015.1"/>
</dbReference>
<sequence length="1423" mass="149500">MTAWEGLDHEVPLLLVPVRLETQTEAMPADAPPDAPVRLRVRIYPDDVGLDHDTGTALLLPDAFVVVARVGGDVVAVEQGEPVSLDHLGLGRSEGTAPEHLDDLAASLRALARHDTAEGAAAAGAEGAAVSGAEWLWSYEAALEVGMAVTLTLPPGTERLDSLVVMGARTGRDPDEESAAVTAALLAHGDDCGFLRAGDPTNNTEQGRSAWARPDAGAGESVEPDPAALTATSAATLLAEAFGAPDAPLAHWVGAGDDGQAWAHAMATVLWPVTGGTFLTRSVRPGALDPGRIDALRGHHRAAVRGRGPLPLLRIGRQPYGVLPVTVLAQATGVSPAVDALARVLERTAVLWRLGARSVPAVPRDGIRALPGILGQTPVSWGLRVRRLLGTGGPLAAAVAATSLEQAQARGDLTAVFESLMGVRQGTLADPDVLGVDRTLGLPLVADDDPEVLAALAEGGDPGESSVLQVLLGLAHERVRTDLDRRLAGPRVDGEVDRYRRARELRDALDGRLLEAIGADAANAAREVLEAVLGDDDRDDLADLAEHTLHLIDRGVEEQGVVTRWARPLGTLDASFAPPTTEGLVTDLDALLRALVLWRHVRDALRTLARVSDPADRRGLLAESLDCTSHRHDAWVTSIATARLAQLRAQRRTGITVGAFGLVEDLVLVRRHRPADPETPDTQPAERGGVVHAPSLRHASTAAVLRSARLAHAPDDEADRALEMDLSSTRAREAREVLAGMRSGQELGALLGYRFERWLTDTDASLGRFVAPLRALAPSIAAKEVDRVAEGIVDVGVEVLATSQVVDGVRLLDLDRASVRERLRQRPPALARYDAPWPPIDEEWGRVSATLDRLGGLLDAVGDLLLAEGVHQVVAGNPAGAAAAMDALSGDGLPADPDVIANPHDRSGLSHRLVVLLPHSPGAGATDGWSATPRARANPRLESWCRLVLGPAHRIVVTADGSTLRALDVGALDVVEAAGAGSLGLTTFWARARLTRPRLPAEPLTQRPPTLAAGKVTLGGAWQLAGALRRVLVSARALEAADVVHDPRDERVVRAAPAVPGPGDPWRDDLHALLATLAAIVAEAPPAVASPGASPGTIRRLAARLAEFGLVDGVVPEGVADPDDGGSPGAPADDLLLRAQVAAALTQAEARVDEVTDLLGAAATVADVVTAAGLLTGSELPVPLPLDPAPTPEPLTTAWEADDASQQHGIRAWLARHARVRSGVQGYTEVAMLRAAARRRAPLRAVTLDRPAWLGEHLPDAVAPASAHTSLVVESAPGVHPVGGYSGLVVDAWHETLPRRREVPDDTTSATGAEDAPPEEVATTGLAVHANGPDARAPQVLLLAVTPDRMPWSQERVLAIVDETRALARQRLVTLERLPLAGSLLPAATVSHWSLHGERVLDPRLLSELADLSTTPRFVRFDG</sequence>
<dbReference type="Proteomes" id="UP001500390">
    <property type="component" value="Unassembled WGS sequence"/>
</dbReference>
<evidence type="ECO:0000256" key="1">
    <source>
        <dbReference type="SAM" id="MobiDB-lite"/>
    </source>
</evidence>
<feature type="region of interest" description="Disordered" evidence="1">
    <location>
        <begin position="1297"/>
        <end position="1319"/>
    </location>
</feature>
<gene>
    <name evidence="2" type="ORF">GCM10023153_08110</name>
</gene>
<accession>A0ABP8JH25</accession>
<keyword evidence="3" id="KW-1185">Reference proteome</keyword>
<protein>
    <submittedName>
        <fullName evidence="2">Uncharacterized protein</fullName>
    </submittedName>
</protein>